<comment type="caution">
    <text evidence="1">The sequence shown here is derived from an EMBL/GenBank/DDBJ whole genome shotgun (WGS) entry which is preliminary data.</text>
</comment>
<gene>
    <name evidence="1" type="ORF">N3K66_002055</name>
</gene>
<protein>
    <submittedName>
        <fullName evidence="1">Uncharacterized protein</fullName>
    </submittedName>
</protein>
<name>A0ACC0VAA4_9HYPO</name>
<organism evidence="1 2">
    <name type="scientific">Trichothecium roseum</name>
    <dbReference type="NCBI Taxonomy" id="47278"/>
    <lineage>
        <taxon>Eukaryota</taxon>
        <taxon>Fungi</taxon>
        <taxon>Dikarya</taxon>
        <taxon>Ascomycota</taxon>
        <taxon>Pezizomycotina</taxon>
        <taxon>Sordariomycetes</taxon>
        <taxon>Hypocreomycetidae</taxon>
        <taxon>Hypocreales</taxon>
        <taxon>Hypocreales incertae sedis</taxon>
        <taxon>Trichothecium</taxon>
    </lineage>
</organism>
<keyword evidence="2" id="KW-1185">Reference proteome</keyword>
<evidence type="ECO:0000313" key="1">
    <source>
        <dbReference type="EMBL" id="KAI9902703.1"/>
    </source>
</evidence>
<accession>A0ACC0VAA4</accession>
<sequence length="715" mass="79616">MSDYYQYFLSSMTAAGSMTPNGEPGDTTTPQQFYYQTGTTMPMEVSPSQAPYGNVGYFPGPQDAHTPPEGRKTSKGRSRGGASGSGNAMEPVKHRRTRSGCFTCRSRRVKCDEARPICARCKKGDRDCVYPDPPGPKTGPRSNSKDPNQPTQQKSPASSTGDTEDELGRRTKLETIRDEDESVHGGADATALHTPADTGNSPPPDHPPSSIALRLGSETPSLEESRKSPSPSVSTVTSASFATVPFQASDYSKSIGGGAGPADRSHLSSDIQYYLNWYDENVSCYHFCINFDPDDFFKSIFPSIALEHEPLLYAVVGFAAYHVTIQNPNGKLNDFLKYYNKSVRMLLNALQRREKHGILTLFTILQLATIEEYLGDWINLMGHQKAALAIFNGLFTPQSVMQTPLGRMSLNWYARFDGFISIMGGFPSSLDRDHFAAFTGYFHSQSEAHPTELRWKIAEKSSHLRRIGHDMSLLYARGSRGQIPAAEFAEQHTELTAVLDRWRESWGPDLTDPKYHVKDFSGCPPLTPDDLFNPYEAGLLSEGPRFWASIVAIEFEGTRIMHITQSPDFPSQQLLQEVGHRAYSLCQRFEALERWPGTPKGVTVIAQSAIQVGGLFLPPDPRFRAWLREKFAHIEQMGYIQPKARREKFAQLLGDPSLVRWWLPNDEGLPPVLESLREFADERNAAAVTAQQESVREVRHLFAKLEMSDPGDNAT</sequence>
<reference evidence="1" key="1">
    <citation type="submission" date="2022-10" db="EMBL/GenBank/DDBJ databases">
        <title>Complete Genome of Trichothecium roseum strain YXFP-22015, a Plant Pathogen Isolated from Citrus.</title>
        <authorList>
            <person name="Wang Y."/>
            <person name="Zhu L."/>
        </authorList>
    </citation>
    <scope>NUCLEOTIDE SEQUENCE</scope>
    <source>
        <strain evidence="1">YXFP-22015</strain>
    </source>
</reference>
<dbReference type="Proteomes" id="UP001163324">
    <property type="component" value="Chromosome 2"/>
</dbReference>
<evidence type="ECO:0000313" key="2">
    <source>
        <dbReference type="Proteomes" id="UP001163324"/>
    </source>
</evidence>
<dbReference type="EMBL" id="CM047941">
    <property type="protein sequence ID" value="KAI9902703.1"/>
    <property type="molecule type" value="Genomic_DNA"/>
</dbReference>
<proteinExistence type="predicted"/>